<evidence type="ECO:0000313" key="2">
    <source>
        <dbReference type="Proteomes" id="UP000266188"/>
    </source>
</evidence>
<protein>
    <submittedName>
        <fullName evidence="1">Phosphotransferase enzyme family</fullName>
    </submittedName>
</protein>
<evidence type="ECO:0000313" key="1">
    <source>
        <dbReference type="EMBL" id="RJE17504.1"/>
    </source>
</evidence>
<dbReference type="AlphaFoldDB" id="A0A3A2ZDU0"/>
<keyword evidence="1" id="KW-0808">Transferase</keyword>
<dbReference type="GO" id="GO:0016740">
    <property type="term" value="F:transferase activity"/>
    <property type="evidence" value="ECO:0007669"/>
    <property type="project" value="UniProtKB-KW"/>
</dbReference>
<keyword evidence="2" id="KW-1185">Reference proteome</keyword>
<sequence length="72" mass="8124">MTREGEPVRLTPSKIPRSLSFVVEESSFFQKWDRLPSPNEVQARAKMQHLTGVENVGNALDGFRFGYVQSLG</sequence>
<organism evidence="1 2">
    <name type="scientific">Aspergillus sclerotialis</name>
    <dbReference type="NCBI Taxonomy" id="2070753"/>
    <lineage>
        <taxon>Eukaryota</taxon>
        <taxon>Fungi</taxon>
        <taxon>Dikarya</taxon>
        <taxon>Ascomycota</taxon>
        <taxon>Pezizomycotina</taxon>
        <taxon>Eurotiomycetes</taxon>
        <taxon>Eurotiomycetidae</taxon>
        <taxon>Eurotiales</taxon>
        <taxon>Aspergillaceae</taxon>
        <taxon>Aspergillus</taxon>
        <taxon>Aspergillus subgen. Polypaecilum</taxon>
    </lineage>
</organism>
<accession>A0A3A2ZDU0</accession>
<dbReference type="Proteomes" id="UP000266188">
    <property type="component" value="Unassembled WGS sequence"/>
</dbReference>
<gene>
    <name evidence="1" type="ORF">PHISCL_10160</name>
</gene>
<proteinExistence type="predicted"/>
<dbReference type="EMBL" id="MVGC01000883">
    <property type="protein sequence ID" value="RJE17504.1"/>
    <property type="molecule type" value="Genomic_DNA"/>
</dbReference>
<reference evidence="2" key="1">
    <citation type="submission" date="2017-02" db="EMBL/GenBank/DDBJ databases">
        <authorList>
            <person name="Tafer H."/>
            <person name="Lopandic K."/>
        </authorList>
    </citation>
    <scope>NUCLEOTIDE SEQUENCE [LARGE SCALE GENOMIC DNA]</scope>
    <source>
        <strain evidence="2">CBS 366.77</strain>
    </source>
</reference>
<comment type="caution">
    <text evidence="1">The sequence shown here is derived from an EMBL/GenBank/DDBJ whole genome shotgun (WGS) entry which is preliminary data.</text>
</comment>
<name>A0A3A2ZDU0_9EURO</name>